<organism evidence="4 5">
    <name type="scientific">Bradyrhizobium nitroreducens</name>
    <dbReference type="NCBI Taxonomy" id="709803"/>
    <lineage>
        <taxon>Bacteria</taxon>
        <taxon>Pseudomonadati</taxon>
        <taxon>Pseudomonadota</taxon>
        <taxon>Alphaproteobacteria</taxon>
        <taxon>Hyphomicrobiales</taxon>
        <taxon>Nitrobacteraceae</taxon>
        <taxon>Bradyrhizobium</taxon>
    </lineage>
</organism>
<dbReference type="AlphaFoldDB" id="A0A2M6UJK5"/>
<evidence type="ECO:0000313" key="4">
    <source>
        <dbReference type="EMBL" id="PIT04705.1"/>
    </source>
</evidence>
<dbReference type="SUPFAM" id="SSF56300">
    <property type="entry name" value="Metallo-dependent phosphatases"/>
    <property type="match status" value="1"/>
</dbReference>
<protein>
    <recommendedName>
        <fullName evidence="3">Calcineurin-like phosphoesterase domain-containing protein</fullName>
    </recommendedName>
</protein>
<dbReference type="Pfam" id="PF00149">
    <property type="entry name" value="Metallophos"/>
    <property type="match status" value="1"/>
</dbReference>
<keyword evidence="2" id="KW-0378">Hydrolase</keyword>
<dbReference type="PANTHER" id="PTHR10161">
    <property type="entry name" value="TARTRATE-RESISTANT ACID PHOSPHATASE TYPE 5"/>
    <property type="match status" value="1"/>
</dbReference>
<evidence type="ECO:0000313" key="5">
    <source>
        <dbReference type="Proteomes" id="UP000228930"/>
    </source>
</evidence>
<proteinExistence type="predicted"/>
<dbReference type="InterPro" id="IPR004843">
    <property type="entry name" value="Calcineurin-like_PHP"/>
</dbReference>
<dbReference type="GO" id="GO:0016787">
    <property type="term" value="F:hydrolase activity"/>
    <property type="evidence" value="ECO:0007669"/>
    <property type="project" value="UniProtKB-KW"/>
</dbReference>
<dbReference type="Proteomes" id="UP000228930">
    <property type="component" value="Unassembled WGS sequence"/>
</dbReference>
<dbReference type="RefSeq" id="WP_100179823.1">
    <property type="nucleotide sequence ID" value="NZ_LFJC01000003.1"/>
</dbReference>
<keyword evidence="1" id="KW-0732">Signal</keyword>
<reference evidence="4 5" key="1">
    <citation type="submission" date="2015-06" db="EMBL/GenBank/DDBJ databases">
        <title>Comparative genome analysis of nirS-carrying Bradyrhizobium sp. strains.</title>
        <authorList>
            <person name="Ishii S."/>
            <person name="Jang J."/>
            <person name="Nishizawa T."/>
            <person name="Senoo K."/>
        </authorList>
    </citation>
    <scope>NUCLEOTIDE SEQUENCE [LARGE SCALE GENOMIC DNA]</scope>
    <source>
        <strain evidence="4 5">TSA1</strain>
    </source>
</reference>
<sequence>MSSELLEMMMLRRIANVLSNPTRPRNWALLVGCLLPTLTALGLTVCRADSPSGEPIAILLAAGDITGCHQTGDKHAAMAGQIQKEIEAAKDIPLGILALGDLAYADYKHQKAQPGTYASCFNSFVATWGVYKNRIFPVPGNHDYSDDITPAKKLTPVKHYREYFGQRIAELKSGAGSPSGAEDKRLSFVTRFPNSEGWLLAGLNFYGSDVDPRKWLKEQLSASTARCVLVFTHPFFASSGEHGKGKAYEPIAQLMPILYEQGATILVSGHDHHLEQFPKVGGKGKVDASKGVRSFVVGTGGATLYSTYVKHPLSERFANKSRGFLKLILYRDGYRWSFVAVDGPQVELPVGEESCNRKPPA</sequence>
<dbReference type="InterPro" id="IPR051558">
    <property type="entry name" value="Metallophosphoesterase_PAP"/>
</dbReference>
<dbReference type="EMBL" id="LFJC01000003">
    <property type="protein sequence ID" value="PIT04705.1"/>
    <property type="molecule type" value="Genomic_DNA"/>
</dbReference>
<dbReference type="PANTHER" id="PTHR10161:SF14">
    <property type="entry name" value="TARTRATE-RESISTANT ACID PHOSPHATASE TYPE 5"/>
    <property type="match status" value="1"/>
</dbReference>
<feature type="domain" description="Calcineurin-like phosphoesterase" evidence="3">
    <location>
        <begin position="81"/>
        <end position="273"/>
    </location>
</feature>
<gene>
    <name evidence="4" type="ORF">TSA1_31100</name>
</gene>
<accession>A0A2M6UJK5</accession>
<dbReference type="Gene3D" id="3.60.21.10">
    <property type="match status" value="1"/>
</dbReference>
<name>A0A2M6UJK5_9BRAD</name>
<dbReference type="InterPro" id="IPR029052">
    <property type="entry name" value="Metallo-depent_PP-like"/>
</dbReference>
<evidence type="ECO:0000256" key="2">
    <source>
        <dbReference type="ARBA" id="ARBA00022801"/>
    </source>
</evidence>
<comment type="caution">
    <text evidence="4">The sequence shown here is derived from an EMBL/GenBank/DDBJ whole genome shotgun (WGS) entry which is preliminary data.</text>
</comment>
<keyword evidence="5" id="KW-1185">Reference proteome</keyword>
<evidence type="ECO:0000256" key="1">
    <source>
        <dbReference type="ARBA" id="ARBA00022729"/>
    </source>
</evidence>
<evidence type="ECO:0000259" key="3">
    <source>
        <dbReference type="Pfam" id="PF00149"/>
    </source>
</evidence>